<dbReference type="SUPFAM" id="SSF53335">
    <property type="entry name" value="S-adenosyl-L-methionine-dependent methyltransferases"/>
    <property type="match status" value="1"/>
</dbReference>
<protein>
    <submittedName>
        <fullName evidence="3">Methyltransferase family protein</fullName>
    </submittedName>
</protein>
<comment type="caution">
    <text evidence="3">The sequence shown here is derived from an EMBL/GenBank/DDBJ whole genome shotgun (WGS) entry which is preliminary data.</text>
</comment>
<dbReference type="InterPro" id="IPR029063">
    <property type="entry name" value="SAM-dependent_MTases_sf"/>
</dbReference>
<dbReference type="PANTHER" id="PTHR43861:SF3">
    <property type="entry name" value="PUTATIVE (AFU_ORTHOLOGUE AFUA_2G14390)-RELATED"/>
    <property type="match status" value="1"/>
</dbReference>
<dbReference type="Proteomes" id="UP000319449">
    <property type="component" value="Unassembled WGS sequence"/>
</dbReference>
<gene>
    <name evidence="3" type="ORF">JN12_03561</name>
</gene>
<dbReference type="CDD" id="cd02440">
    <property type="entry name" value="AdoMet_MTases"/>
    <property type="match status" value="1"/>
</dbReference>
<dbReference type="RefSeq" id="WP_145025271.1">
    <property type="nucleotide sequence ID" value="NZ_VLLN01000031.1"/>
</dbReference>
<reference evidence="3 4" key="1">
    <citation type="submission" date="2019-07" db="EMBL/GenBank/DDBJ databases">
        <title>Genomic Encyclopedia of Archaeal and Bacterial Type Strains, Phase II (KMG-II): from individual species to whole genera.</title>
        <authorList>
            <person name="Goeker M."/>
        </authorList>
    </citation>
    <scope>NUCLEOTIDE SEQUENCE [LARGE SCALE GENOMIC DNA]</scope>
    <source>
        <strain evidence="3 4">ATCC BAA-1139</strain>
    </source>
</reference>
<keyword evidence="4" id="KW-1185">Reference proteome</keyword>
<accession>A0A562V884</accession>
<evidence type="ECO:0000313" key="4">
    <source>
        <dbReference type="Proteomes" id="UP000319449"/>
    </source>
</evidence>
<dbReference type="InterPro" id="IPR041698">
    <property type="entry name" value="Methyltransf_25"/>
</dbReference>
<dbReference type="Gene3D" id="3.40.50.150">
    <property type="entry name" value="Vaccinia Virus protein VP39"/>
    <property type="match status" value="1"/>
</dbReference>
<dbReference type="OrthoDB" id="5298787at2"/>
<organism evidence="3 4">
    <name type="scientific">Geobacter argillaceus</name>
    <dbReference type="NCBI Taxonomy" id="345631"/>
    <lineage>
        <taxon>Bacteria</taxon>
        <taxon>Pseudomonadati</taxon>
        <taxon>Thermodesulfobacteriota</taxon>
        <taxon>Desulfuromonadia</taxon>
        <taxon>Geobacterales</taxon>
        <taxon>Geobacteraceae</taxon>
        <taxon>Geobacter</taxon>
    </lineage>
</organism>
<dbReference type="AlphaFoldDB" id="A0A562V884"/>
<dbReference type="GO" id="GO:0008168">
    <property type="term" value="F:methyltransferase activity"/>
    <property type="evidence" value="ECO:0007669"/>
    <property type="project" value="UniProtKB-KW"/>
</dbReference>
<proteinExistence type="predicted"/>
<dbReference type="GO" id="GO:0032259">
    <property type="term" value="P:methylation"/>
    <property type="evidence" value="ECO:0007669"/>
    <property type="project" value="UniProtKB-KW"/>
</dbReference>
<dbReference type="Pfam" id="PF13649">
    <property type="entry name" value="Methyltransf_25"/>
    <property type="match status" value="1"/>
</dbReference>
<evidence type="ECO:0000256" key="1">
    <source>
        <dbReference type="ARBA" id="ARBA00022679"/>
    </source>
</evidence>
<keyword evidence="3" id="KW-0489">Methyltransferase</keyword>
<feature type="domain" description="Methyltransferase" evidence="2">
    <location>
        <begin position="34"/>
        <end position="126"/>
    </location>
</feature>
<dbReference type="EMBL" id="VLLN01000031">
    <property type="protein sequence ID" value="TWJ14062.1"/>
    <property type="molecule type" value="Genomic_DNA"/>
</dbReference>
<evidence type="ECO:0000313" key="3">
    <source>
        <dbReference type="EMBL" id="TWJ14062.1"/>
    </source>
</evidence>
<evidence type="ECO:0000259" key="2">
    <source>
        <dbReference type="Pfam" id="PF13649"/>
    </source>
</evidence>
<name>A0A562V884_9BACT</name>
<dbReference type="PANTHER" id="PTHR43861">
    <property type="entry name" value="TRANS-ACONITATE 2-METHYLTRANSFERASE-RELATED"/>
    <property type="match status" value="1"/>
</dbReference>
<sequence length="203" mass="22043">MNWDERYSEPGFAYGTAPNDFLASVVDRIPRGRILSLAEGEGRNAVYLASLGYAVTGVDGSAVGLRKAQELAAERGVAITTVVTNLGDFQIETEQWDGIISCYCHLPSAIRIPLHRAVVKGLKRGGVFVLEAFSKEQLAYGTGGPQSPDMLMSLEELKRELSGLEFIHAVEMERDVHEGNKHTGLAAVVQLLGVKTGDSERNR</sequence>
<keyword evidence="1 3" id="KW-0808">Transferase</keyword>